<evidence type="ECO:0000256" key="1">
    <source>
        <dbReference type="ARBA" id="ARBA00022478"/>
    </source>
</evidence>
<dbReference type="GO" id="GO:0000428">
    <property type="term" value="C:DNA-directed RNA polymerase complex"/>
    <property type="evidence" value="ECO:0007669"/>
    <property type="project" value="UniProtKB-KW"/>
</dbReference>
<reference evidence="4" key="1">
    <citation type="journal article" date="2019" name="Science">
        <title>Mutation of a bHLH transcription factor allowed almond domestication.</title>
        <authorList>
            <person name="Sanchez-Perez R."/>
            <person name="Pavan S."/>
            <person name="Mazzeo R."/>
            <person name="Moldovan C."/>
            <person name="Aiese Cigliano R."/>
            <person name="Del Cueto J."/>
            <person name="Ricciardi F."/>
            <person name="Lotti C."/>
            <person name="Ricciardi L."/>
            <person name="Dicenta F."/>
            <person name="Lopez-Marques R.L."/>
            <person name="Lindberg Moller B."/>
        </authorList>
    </citation>
    <scope>NUCLEOTIDE SEQUENCE</scope>
</reference>
<evidence type="ECO:0000256" key="2">
    <source>
        <dbReference type="ARBA" id="ARBA00023163"/>
    </source>
</evidence>
<dbReference type="EMBL" id="AP019300">
    <property type="protein sequence ID" value="BBH02195.1"/>
    <property type="molecule type" value="Genomic_DNA"/>
</dbReference>
<keyword evidence="2" id="KW-0804">Transcription</keyword>
<feature type="transmembrane region" description="Helical" evidence="3">
    <location>
        <begin position="144"/>
        <end position="163"/>
    </location>
</feature>
<dbReference type="AlphaFoldDB" id="A0A4Y1RDW0"/>
<gene>
    <name evidence="4" type="ORF">Prudu_012693</name>
</gene>
<dbReference type="Gene3D" id="3.30.1490.120">
    <property type="entry name" value="RNA polymerase Rpb7-like, N-terminal domain"/>
    <property type="match status" value="1"/>
</dbReference>
<name>A0A4Y1RDW0_PRUDU</name>
<organism evidence="4">
    <name type="scientific">Prunus dulcis</name>
    <name type="common">Almond</name>
    <name type="synonym">Amygdalus dulcis</name>
    <dbReference type="NCBI Taxonomy" id="3755"/>
    <lineage>
        <taxon>Eukaryota</taxon>
        <taxon>Viridiplantae</taxon>
        <taxon>Streptophyta</taxon>
        <taxon>Embryophyta</taxon>
        <taxon>Tracheophyta</taxon>
        <taxon>Spermatophyta</taxon>
        <taxon>Magnoliopsida</taxon>
        <taxon>eudicotyledons</taxon>
        <taxon>Gunneridae</taxon>
        <taxon>Pentapetalae</taxon>
        <taxon>rosids</taxon>
        <taxon>fabids</taxon>
        <taxon>Rosales</taxon>
        <taxon>Rosaceae</taxon>
        <taxon>Amygdaloideae</taxon>
        <taxon>Amygdaleae</taxon>
        <taxon>Prunus</taxon>
    </lineage>
</organism>
<dbReference type="InterPro" id="IPR036898">
    <property type="entry name" value="RNA_pol_Rpb7-like_N_sf"/>
</dbReference>
<accession>A0A4Y1RDW0</accession>
<sequence>MENIGKGLIRDGTGTTFPVKYQCVVFRPFKGEILEVVVTMVNKVCFPLLPIKVMASIFFVFSSTCVLYANCGKYVMASPVQIFVSNHLWQGLSATSKESYTFGPDMEVAGDRDGPVFAVAVPLTGSSFPTMFPLRIEEEEENELWIWGFYFQSLGFVIWIGSIRVC</sequence>
<evidence type="ECO:0000256" key="3">
    <source>
        <dbReference type="SAM" id="Phobius"/>
    </source>
</evidence>
<feature type="transmembrane region" description="Helical" evidence="3">
    <location>
        <begin position="49"/>
        <end position="69"/>
    </location>
</feature>
<evidence type="ECO:0000313" key="4">
    <source>
        <dbReference type="EMBL" id="BBH02195.1"/>
    </source>
</evidence>
<keyword evidence="1" id="KW-0240">DNA-directed RNA polymerase</keyword>
<protein>
    <submittedName>
        <fullName evidence="4">Staurosporin and temperature sensitive 3-like b</fullName>
    </submittedName>
</protein>
<keyword evidence="3" id="KW-1133">Transmembrane helix</keyword>
<keyword evidence="3" id="KW-0812">Transmembrane</keyword>
<proteinExistence type="predicted"/>
<keyword evidence="3" id="KW-0472">Membrane</keyword>